<dbReference type="InterPro" id="IPR011990">
    <property type="entry name" value="TPR-like_helical_dom_sf"/>
</dbReference>
<dbReference type="GO" id="GO:0006457">
    <property type="term" value="P:protein folding"/>
    <property type="evidence" value="ECO:0007669"/>
    <property type="project" value="TreeGrafter"/>
</dbReference>
<dbReference type="PANTHER" id="PTHR46035">
    <property type="entry name" value="TETRATRICOPEPTIDE REPEAT PROTEIN 4"/>
    <property type="match status" value="1"/>
</dbReference>
<keyword evidence="3" id="KW-1185">Reference proteome</keyword>
<proteinExistence type="predicted"/>
<dbReference type="GO" id="GO:0005634">
    <property type="term" value="C:nucleus"/>
    <property type="evidence" value="ECO:0007669"/>
    <property type="project" value="TreeGrafter"/>
</dbReference>
<evidence type="ECO:0000313" key="2">
    <source>
        <dbReference type="EMBL" id="KAH9307420.1"/>
    </source>
</evidence>
<protein>
    <submittedName>
        <fullName evidence="2">Uncharacterized protein</fullName>
    </submittedName>
</protein>
<dbReference type="Proteomes" id="UP000824469">
    <property type="component" value="Unassembled WGS sequence"/>
</dbReference>
<dbReference type="InterPro" id="IPR019734">
    <property type="entry name" value="TPR_rpt"/>
</dbReference>
<dbReference type="GO" id="GO:0051879">
    <property type="term" value="F:Hsp90 protein binding"/>
    <property type="evidence" value="ECO:0007669"/>
    <property type="project" value="TreeGrafter"/>
</dbReference>
<sequence length="626" mass="69607">MALWMEAGSIPTTEKEQADVDAINALRESSALELKEKGNEYIRMGKKHYADAIDCYTRAINQKISNNVENSILFANRAHANLLLGNYRRALMDAEDAIKINSKNVKAYYRGAKAALALESLAEAGRYCRSGLEQFPSNMELEKLVEQVNMKQTEIDSLNRQASEALSTAEALVSALDSRSLKLGKAMYKELTGVRKPRLDESGILHWPVLFLYGEANAGWALPKRKVLEYFLEDTAGSIAKRFEGEADDGDIGDDSASMSGQTSVGKGMVPDDYGSALSYAFIVITSGSSSSVLCPNCFTSFTVQMLRPKNEKPIEDMTLSDYESTYISLGLASHEGDSHLFKESTSHLLTRNEEYKQTIVQLEEQVKTLSAYIQPFLEFDSISSLPLEDIPLINNVDPEAIKKAQGYIMQGKANEKWVEKIIEQGKALFPKVISLIKYNLVTLSEVKKAKEEFAKEVNHLDELFPSVSEMSPFDPHTLVSKNVFASAADNLSQVWICIIDMKYGMLKTAISELETCGQQAFGILNDVYNCVQKLEFPPLTEDSSSEELIVSFQELVKKEAGDSLSFNEDNLESLANVRSCISEIAKDHEIWLSQCKKISEVPEAWTKVLGYVCILETDKLAHVVA</sequence>
<dbReference type="EMBL" id="JAHRHJ020000007">
    <property type="protein sequence ID" value="KAH9307420.1"/>
    <property type="molecule type" value="Genomic_DNA"/>
</dbReference>
<organism evidence="2 3">
    <name type="scientific">Taxus chinensis</name>
    <name type="common">Chinese yew</name>
    <name type="synonym">Taxus wallichiana var. chinensis</name>
    <dbReference type="NCBI Taxonomy" id="29808"/>
    <lineage>
        <taxon>Eukaryota</taxon>
        <taxon>Viridiplantae</taxon>
        <taxon>Streptophyta</taxon>
        <taxon>Embryophyta</taxon>
        <taxon>Tracheophyta</taxon>
        <taxon>Spermatophyta</taxon>
        <taxon>Pinopsida</taxon>
        <taxon>Pinidae</taxon>
        <taxon>Conifers II</taxon>
        <taxon>Cupressales</taxon>
        <taxon>Taxaceae</taxon>
        <taxon>Taxus</taxon>
    </lineage>
</organism>
<accession>A0AA38FNC3</accession>
<dbReference type="SMART" id="SM00028">
    <property type="entry name" value="TPR"/>
    <property type="match status" value="3"/>
</dbReference>
<evidence type="ECO:0000256" key="1">
    <source>
        <dbReference type="SAM" id="Coils"/>
    </source>
</evidence>
<comment type="caution">
    <text evidence="2">The sequence shown here is derived from an EMBL/GenBank/DDBJ whole genome shotgun (WGS) entry which is preliminary data.</text>
</comment>
<reference evidence="2 3" key="1">
    <citation type="journal article" date="2021" name="Nat. Plants">
        <title>The Taxus genome provides insights into paclitaxel biosynthesis.</title>
        <authorList>
            <person name="Xiong X."/>
            <person name="Gou J."/>
            <person name="Liao Q."/>
            <person name="Li Y."/>
            <person name="Zhou Q."/>
            <person name="Bi G."/>
            <person name="Li C."/>
            <person name="Du R."/>
            <person name="Wang X."/>
            <person name="Sun T."/>
            <person name="Guo L."/>
            <person name="Liang H."/>
            <person name="Lu P."/>
            <person name="Wu Y."/>
            <person name="Zhang Z."/>
            <person name="Ro D.K."/>
            <person name="Shang Y."/>
            <person name="Huang S."/>
            <person name="Yan J."/>
        </authorList>
    </citation>
    <scope>NUCLEOTIDE SEQUENCE [LARGE SCALE GENOMIC DNA]</scope>
    <source>
        <strain evidence="2">Ta-2019</strain>
    </source>
</reference>
<evidence type="ECO:0000313" key="3">
    <source>
        <dbReference type="Proteomes" id="UP000824469"/>
    </source>
</evidence>
<dbReference type="SUPFAM" id="SSF48452">
    <property type="entry name" value="TPR-like"/>
    <property type="match status" value="1"/>
</dbReference>
<dbReference type="PANTHER" id="PTHR46035:SF1">
    <property type="entry name" value="TETRATRICOPEPTIDE REPEAT PROTEIN 4"/>
    <property type="match status" value="1"/>
</dbReference>
<keyword evidence="1" id="KW-0175">Coiled coil</keyword>
<dbReference type="AlphaFoldDB" id="A0AA38FNC3"/>
<dbReference type="GO" id="GO:0030544">
    <property type="term" value="F:Hsp70 protein binding"/>
    <property type="evidence" value="ECO:0007669"/>
    <property type="project" value="TreeGrafter"/>
</dbReference>
<name>A0AA38FNC3_TAXCH</name>
<gene>
    <name evidence="2" type="ORF">KI387_035331</name>
</gene>
<dbReference type="GO" id="GO:0005829">
    <property type="term" value="C:cytosol"/>
    <property type="evidence" value="ECO:0007669"/>
    <property type="project" value="TreeGrafter"/>
</dbReference>
<dbReference type="Gene3D" id="1.25.40.10">
    <property type="entry name" value="Tetratricopeptide repeat domain"/>
    <property type="match status" value="1"/>
</dbReference>
<feature type="coiled-coil region" evidence="1">
    <location>
        <begin position="346"/>
        <end position="373"/>
    </location>
</feature>